<dbReference type="EMBL" id="CP091521">
    <property type="protein sequence ID" value="UOP05172.1"/>
    <property type="molecule type" value="Genomic_DNA"/>
</dbReference>
<reference evidence="1" key="2">
    <citation type="journal article" date="2022" name="Res Sq">
        <title>Evolution of multicellular longitudinally dividing oral cavity symbionts (Neisseriaceae).</title>
        <authorList>
            <person name="Nyongesa S."/>
            <person name="Weber P."/>
            <person name="Bernet E."/>
            <person name="Pullido F."/>
            <person name="Nieckarz M."/>
            <person name="Delaby M."/>
            <person name="Nieves C."/>
            <person name="Viehboeck T."/>
            <person name="Krause N."/>
            <person name="Rivera-Millot A."/>
            <person name="Nakamura A."/>
            <person name="Vischer N."/>
            <person name="VanNieuwenhze M."/>
            <person name="Brun Y."/>
            <person name="Cava F."/>
            <person name="Bulgheresi S."/>
            <person name="Veyrier F."/>
        </authorList>
    </citation>
    <scope>NUCLEOTIDE SEQUENCE</scope>
    <source>
        <strain evidence="1">17694</strain>
    </source>
</reference>
<protein>
    <submittedName>
        <fullName evidence="1">Uncharacterized protein</fullName>
    </submittedName>
</protein>
<keyword evidence="2" id="KW-1185">Reference proteome</keyword>
<reference evidence="1" key="1">
    <citation type="submission" date="2021-12" db="EMBL/GenBank/DDBJ databases">
        <authorList>
            <person name="Veyrier F.J."/>
        </authorList>
    </citation>
    <scope>NUCLEOTIDE SEQUENCE</scope>
    <source>
        <strain evidence="1">17694</strain>
    </source>
</reference>
<accession>A0A8T9MY98</accession>
<evidence type="ECO:0000313" key="1">
    <source>
        <dbReference type="EMBL" id="UOP05172.1"/>
    </source>
</evidence>
<evidence type="ECO:0000313" key="2">
    <source>
        <dbReference type="Proteomes" id="UP000831534"/>
    </source>
</evidence>
<dbReference type="Proteomes" id="UP000831534">
    <property type="component" value="Chromosome"/>
</dbReference>
<gene>
    <name evidence="1" type="ORF">LVJ77_02660</name>
</gene>
<organism evidence="1 2">
    <name type="scientific">Conchiformibius kuhniae</name>
    <dbReference type="NCBI Taxonomy" id="211502"/>
    <lineage>
        <taxon>Bacteria</taxon>
        <taxon>Pseudomonadati</taxon>
        <taxon>Pseudomonadota</taxon>
        <taxon>Betaproteobacteria</taxon>
        <taxon>Neisseriales</taxon>
        <taxon>Neisseriaceae</taxon>
        <taxon>Conchiformibius</taxon>
    </lineage>
</organism>
<proteinExistence type="predicted"/>
<dbReference type="AlphaFoldDB" id="A0A8T9MY98"/>
<name>A0A8T9MY98_9NEIS</name>
<sequence length="62" mass="6900">MAGGWCRFARLHTYLQHLLPPQPPIAAVPFPPDRQTSTITAYRLRPHPQGSNRHAAVAAETE</sequence>